<dbReference type="GeneID" id="107409415"/>
<feature type="repeat" description="PPR" evidence="3">
    <location>
        <begin position="669"/>
        <end position="703"/>
    </location>
</feature>
<feature type="repeat" description="PPR" evidence="3">
    <location>
        <begin position="1193"/>
        <end position="1227"/>
    </location>
</feature>
<dbReference type="PANTHER" id="PTHR47939:SF6">
    <property type="entry name" value="OS03G0168400 PROTEIN"/>
    <property type="match status" value="1"/>
</dbReference>
<feature type="repeat" description="PPR" evidence="3">
    <location>
        <begin position="983"/>
        <end position="1017"/>
    </location>
</feature>
<name>A0A6P3Z646_ZIZJJ</name>
<proteinExistence type="inferred from homology"/>
<dbReference type="RefSeq" id="XP_015872335.4">
    <property type="nucleotide sequence ID" value="XM_016016849.4"/>
</dbReference>
<feature type="repeat" description="PPR" evidence="3">
    <location>
        <begin position="463"/>
        <end position="497"/>
    </location>
</feature>
<evidence type="ECO:0000256" key="1">
    <source>
        <dbReference type="ARBA" id="ARBA00007626"/>
    </source>
</evidence>
<evidence type="ECO:0000313" key="4">
    <source>
        <dbReference type="Proteomes" id="UP001652623"/>
    </source>
</evidence>
<dbReference type="AlphaFoldDB" id="A0A6P3Z646"/>
<feature type="repeat" description="PPR" evidence="3">
    <location>
        <begin position="1158"/>
        <end position="1192"/>
    </location>
</feature>
<feature type="repeat" description="PPR" evidence="3">
    <location>
        <begin position="1053"/>
        <end position="1087"/>
    </location>
</feature>
<keyword evidence="4" id="KW-1185">Reference proteome</keyword>
<dbReference type="InterPro" id="IPR002885">
    <property type="entry name" value="PPR_rpt"/>
</dbReference>
<dbReference type="Pfam" id="PF13041">
    <property type="entry name" value="PPR_2"/>
    <property type="match status" value="3"/>
</dbReference>
<dbReference type="InterPro" id="IPR050667">
    <property type="entry name" value="PPR-containing_protein"/>
</dbReference>
<dbReference type="PROSITE" id="PS51375">
    <property type="entry name" value="PPR"/>
    <property type="match status" value="15"/>
</dbReference>
<organism evidence="4 5">
    <name type="scientific">Ziziphus jujuba</name>
    <name type="common">Chinese jujube</name>
    <name type="synonym">Ziziphus sativa</name>
    <dbReference type="NCBI Taxonomy" id="326968"/>
    <lineage>
        <taxon>Eukaryota</taxon>
        <taxon>Viridiplantae</taxon>
        <taxon>Streptophyta</taxon>
        <taxon>Embryophyta</taxon>
        <taxon>Tracheophyta</taxon>
        <taxon>Spermatophyta</taxon>
        <taxon>Magnoliopsida</taxon>
        <taxon>eudicotyledons</taxon>
        <taxon>Gunneridae</taxon>
        <taxon>Pentapetalae</taxon>
        <taxon>rosids</taxon>
        <taxon>fabids</taxon>
        <taxon>Rosales</taxon>
        <taxon>Rhamnaceae</taxon>
        <taxon>Paliureae</taxon>
        <taxon>Ziziphus</taxon>
    </lineage>
</organism>
<protein>
    <submittedName>
        <fullName evidence="5">Pentatricopeptide repeat-containing protein At5g15280, mitochondrial</fullName>
    </submittedName>
</protein>
<dbReference type="InterPro" id="IPR011990">
    <property type="entry name" value="TPR-like_helical_dom_sf"/>
</dbReference>
<feature type="repeat" description="PPR" evidence="3">
    <location>
        <begin position="774"/>
        <end position="808"/>
    </location>
</feature>
<evidence type="ECO:0000256" key="2">
    <source>
        <dbReference type="ARBA" id="ARBA00022737"/>
    </source>
</evidence>
<dbReference type="Pfam" id="PF01535">
    <property type="entry name" value="PPR"/>
    <property type="match status" value="8"/>
</dbReference>
<dbReference type="Gene3D" id="1.25.40.10">
    <property type="entry name" value="Tetratricopeptide repeat domain"/>
    <property type="match status" value="8"/>
</dbReference>
<evidence type="ECO:0000313" key="5">
    <source>
        <dbReference type="RefSeq" id="XP_015872335.4"/>
    </source>
</evidence>
<comment type="similarity">
    <text evidence="1">Belongs to the PPR family. P subfamily.</text>
</comment>
<feature type="repeat" description="PPR" evidence="3">
    <location>
        <begin position="1088"/>
        <end position="1122"/>
    </location>
</feature>
<dbReference type="KEGG" id="zju:107409415"/>
<dbReference type="FunCoup" id="A0A6P3Z646">
    <property type="interactions" value="1609"/>
</dbReference>
<dbReference type="InParanoid" id="A0A6P3Z646"/>
<gene>
    <name evidence="5" type="primary">LOC107409415</name>
</gene>
<feature type="repeat" description="PPR" evidence="3">
    <location>
        <begin position="843"/>
        <end position="877"/>
    </location>
</feature>
<dbReference type="PANTHER" id="PTHR47939">
    <property type="entry name" value="MEMBRANE-ASSOCIATED SALT-INDUCIBLE PROTEIN-LIKE"/>
    <property type="match status" value="1"/>
</dbReference>
<keyword evidence="2" id="KW-0677">Repeat</keyword>
<dbReference type="NCBIfam" id="TIGR00756">
    <property type="entry name" value="PPR"/>
    <property type="match status" value="10"/>
</dbReference>
<sequence>MGSNPNFITLIAFCNQMLQILSSFSCLRAHIKQVPLLSSLFSALSTNYHFSTVRFLLDPPSPSHLGTQTNQTHFDPTPSVCCFSGISQSVISRCSHILEKNIKGKNFADASIKDLLLEISDIVPEYTRRFRRVSVLKPDDVLELLLGFQFECSKVGYEARKVEPLWELFKWANGQGKSFKHLPQSCEVMASILVRVGLLREVELLLSTMESQEISLDGHEIFSDLIEGYAGAGELERAISIYDQIRKRGLVPSLSCLCVLLDHLVGEKKTLLAFQICLHMVENYIGASAMPKTTLDNVTRLLCAEAKIQEARNLVKKAMASGFKVSDFILNEVAYGYCEKRDFADILSFFAEIKCEPDISAGNRIIHSLCSFYGTERAELFVHELEHLGFIPDEITFGILINWSCREGKLKSSFIYLSEMFSRGLKPHICSYNALISGLFQKGMWEHARVVFDEMVERGTSPDIWTYKTLLAGYCKARQFDEVKMTVCKMENCGLIQNSSLEDKLSKAFLVLGLNPLGVRLKRDNHVGFSKTEFFDNLGNGLYLDTDLDEYERRITAILEDSVLPDYNALVMKDCDHGNLEGAVMLLDEMVHWGQELSLSVFSALLKGLCASRYHIKAIADVLERKLQLVDQLDQETLNLLVQAYGKKGLTYNGVRLFHGMFQRNLKIKNETYTAMITSLCKKGNLRDFHCCWDIAREDGWIPGLKDCTVLVQCLCKKEMVKEALQLLEIMLVTYPHLRPDVCHVFLGNLSAANFTIIAHILLEELKQRGCIIDNMAYSHILRGMCKEKKFSVAFEILDNMLAKHLAPCLDVCVLLIPQLCRAGRLDRVIALKEIGFRDESFLLSMDDALIKGFCLAGKVEDAATLFHEMLSRGLLPDAEIYDILVQGFSRGNNLRKVWEFLGVMIRRNFNLSISTYRKLACLMCMEGRVHHALSLKELILDQSKLHDITIYNVLVFCLFSTGNNFLVNNVLDDLQENNILPDEVTYNFLVYGFSQCKDVKNTMHYMSTMISKELTPSKRSLRAAIVNLCNTRELEKALELSREMELRGWVHDSIIQNAIVEGLLSDGRLQEAEAFLDRLVDKCLIPENINYDNLIKSFCQRGRLKKAVTLLDIMLKKGKLPNLTSYDSLIGSFCADNKLDKALDFHTEMLDRNLKPSTNTWGMLVHNLCQDGRTAEAERVLNSMIHIGETPSQEMYSSVINRYRAENNLRKASDLMQAMQQSGYEPDFETHWSLISNLSNSGEKDIHDSGRGFLQRLLSESGFSWKTDSKAKLG</sequence>
<feature type="repeat" description="PPR" evidence="3">
    <location>
        <begin position="634"/>
        <end position="668"/>
    </location>
</feature>
<dbReference type="Proteomes" id="UP001652623">
    <property type="component" value="Chromosome 4"/>
</dbReference>
<dbReference type="Pfam" id="PF13812">
    <property type="entry name" value="PPR_3"/>
    <property type="match status" value="2"/>
</dbReference>
<feature type="repeat" description="PPR" evidence="3">
    <location>
        <begin position="878"/>
        <end position="912"/>
    </location>
</feature>
<feature type="repeat" description="PPR" evidence="3">
    <location>
        <begin position="393"/>
        <end position="427"/>
    </location>
</feature>
<feature type="repeat" description="PPR" evidence="3">
    <location>
        <begin position="428"/>
        <end position="462"/>
    </location>
</feature>
<evidence type="ECO:0000256" key="3">
    <source>
        <dbReference type="PROSITE-ProRule" id="PRU00708"/>
    </source>
</evidence>
<feature type="repeat" description="PPR" evidence="3">
    <location>
        <begin position="1123"/>
        <end position="1157"/>
    </location>
</feature>
<feature type="repeat" description="PPR" evidence="3">
    <location>
        <begin position="218"/>
        <end position="252"/>
    </location>
</feature>
<accession>A0A6P3Z646</accession>
<reference evidence="5" key="1">
    <citation type="submission" date="2025-08" db="UniProtKB">
        <authorList>
            <consortium name="RefSeq"/>
        </authorList>
    </citation>
    <scope>IDENTIFICATION</scope>
    <source>
        <tissue evidence="5">Seedling</tissue>
    </source>
</reference>